<dbReference type="eggNOG" id="COG0662">
    <property type="taxonomic scope" value="Bacteria"/>
</dbReference>
<dbReference type="InterPro" id="IPR051161">
    <property type="entry name" value="Mannose-6P_isomerase_type2"/>
</dbReference>
<dbReference type="Pfam" id="PF00483">
    <property type="entry name" value="NTP_transferase"/>
    <property type="match status" value="1"/>
</dbReference>
<dbReference type="GO" id="GO:0004475">
    <property type="term" value="F:mannose-1-phosphate guanylyltransferase (GTP) activity"/>
    <property type="evidence" value="ECO:0007669"/>
    <property type="project" value="UniProtKB-EC"/>
</dbReference>
<dbReference type="InterPro" id="IPR001538">
    <property type="entry name" value="Man6P_isomerase-2_C"/>
</dbReference>
<evidence type="ECO:0000256" key="3">
    <source>
        <dbReference type="ARBA" id="ARBA00012387"/>
    </source>
</evidence>
<feature type="domain" description="Nucleotidyl transferase" evidence="10">
    <location>
        <begin position="3"/>
        <end position="305"/>
    </location>
</feature>
<dbReference type="Gene3D" id="2.60.120.10">
    <property type="entry name" value="Jelly Rolls"/>
    <property type="match status" value="1"/>
</dbReference>
<dbReference type="UniPathway" id="UPA00126">
    <property type="reaction ID" value="UER00930"/>
</dbReference>
<dbReference type="RefSeq" id="WP_015487669.1">
    <property type="nucleotide sequence ID" value="NC_020888.1"/>
</dbReference>
<dbReference type="Gene3D" id="3.90.550.10">
    <property type="entry name" value="Spore Coat Polysaccharide Biosynthesis Protein SpsA, Chain A"/>
    <property type="match status" value="1"/>
</dbReference>
<evidence type="ECO:0000256" key="4">
    <source>
        <dbReference type="ARBA" id="ARBA00022679"/>
    </source>
</evidence>
<feature type="domain" description="MannoseP isomerase/GMP-like beta-helix" evidence="12">
    <location>
        <begin position="321"/>
        <end position="371"/>
    </location>
</feature>
<keyword evidence="7" id="KW-0342">GTP-binding</keyword>
<feature type="domain" description="Mannose-6-phosphate isomerase type II C-terminal" evidence="11">
    <location>
        <begin position="377"/>
        <end position="490"/>
    </location>
</feature>
<evidence type="ECO:0000256" key="5">
    <source>
        <dbReference type="ARBA" id="ARBA00022695"/>
    </source>
</evidence>
<dbReference type="GeneID" id="79177330"/>
<comment type="catalytic activity">
    <reaction evidence="8">
        <text>alpha-D-mannose 1-phosphate + GTP + H(+) = GDP-alpha-D-mannose + diphosphate</text>
        <dbReference type="Rhea" id="RHEA:15229"/>
        <dbReference type="ChEBI" id="CHEBI:15378"/>
        <dbReference type="ChEBI" id="CHEBI:33019"/>
        <dbReference type="ChEBI" id="CHEBI:37565"/>
        <dbReference type="ChEBI" id="CHEBI:57527"/>
        <dbReference type="ChEBI" id="CHEBI:58409"/>
        <dbReference type="EC" id="2.7.7.13"/>
    </reaction>
</comment>
<dbReference type="GO" id="GO:0005525">
    <property type="term" value="F:GTP binding"/>
    <property type="evidence" value="ECO:0007669"/>
    <property type="project" value="UniProtKB-KW"/>
</dbReference>
<reference evidence="13 14" key="1">
    <citation type="journal article" date="2013" name="Genome Announc.">
        <title>Genome Sequence of Thalassolituus oleivorans MIL-1 (DSM 14913T).</title>
        <authorList>
            <person name="Golyshin P.N."/>
            <person name="Werner J."/>
            <person name="Chernikova T.N."/>
            <person name="Tran H."/>
            <person name="Ferrer M."/>
            <person name="Yakimov M.M."/>
            <person name="Teeling H."/>
            <person name="Golyshina O.V."/>
        </authorList>
    </citation>
    <scope>NUCLEOTIDE SEQUENCE [LARGE SCALE GENOMIC DNA]</scope>
    <source>
        <strain evidence="13 14">MIL-1</strain>
    </source>
</reference>
<dbReference type="InterPro" id="IPR049577">
    <property type="entry name" value="GMPP_N"/>
</dbReference>
<keyword evidence="5 13" id="KW-0548">Nucleotidyltransferase</keyword>
<keyword evidence="4 13" id="KW-0808">Transferase</keyword>
<dbReference type="SUPFAM" id="SSF51182">
    <property type="entry name" value="RmlC-like cupins"/>
    <property type="match status" value="1"/>
</dbReference>
<protein>
    <recommendedName>
        <fullName evidence="3">mannose-1-phosphate guanylyltransferase</fullName>
        <ecNumber evidence="3">2.7.7.13</ecNumber>
    </recommendedName>
</protein>
<dbReference type="eggNOG" id="COG0836">
    <property type="taxonomic scope" value="Bacteria"/>
</dbReference>
<dbReference type="InterPro" id="IPR005835">
    <property type="entry name" value="NTP_transferase_dom"/>
</dbReference>
<dbReference type="Pfam" id="PF01050">
    <property type="entry name" value="MannoseP_isomer"/>
    <property type="match status" value="1"/>
</dbReference>
<dbReference type="InterPro" id="IPR029044">
    <property type="entry name" value="Nucleotide-diphossugar_trans"/>
</dbReference>
<evidence type="ECO:0000256" key="1">
    <source>
        <dbReference type="ARBA" id="ARBA00004823"/>
    </source>
</evidence>
<comment type="similarity">
    <text evidence="2 9">Belongs to the mannose-6-phosphate isomerase type 2 family.</text>
</comment>
<evidence type="ECO:0000256" key="6">
    <source>
        <dbReference type="ARBA" id="ARBA00022741"/>
    </source>
</evidence>
<evidence type="ECO:0000259" key="12">
    <source>
        <dbReference type="Pfam" id="PF22640"/>
    </source>
</evidence>
<dbReference type="KEGG" id="tol:TOL_2552"/>
<dbReference type="FunFam" id="2.60.120.10:FF:000032">
    <property type="entry name" value="Mannose-1-phosphate guanylyltransferase/mannose-6-phosphate isomerase"/>
    <property type="match status" value="1"/>
</dbReference>
<dbReference type="PANTHER" id="PTHR46390:SF1">
    <property type="entry name" value="MANNOSE-1-PHOSPHATE GUANYLYLTRANSFERASE"/>
    <property type="match status" value="1"/>
</dbReference>
<dbReference type="GO" id="GO:0000271">
    <property type="term" value="P:polysaccharide biosynthetic process"/>
    <property type="evidence" value="ECO:0007669"/>
    <property type="project" value="InterPro"/>
</dbReference>
<dbReference type="Proteomes" id="UP000011866">
    <property type="component" value="Chromosome"/>
</dbReference>
<evidence type="ECO:0000256" key="7">
    <source>
        <dbReference type="ARBA" id="ARBA00023134"/>
    </source>
</evidence>
<organism evidence="13 14">
    <name type="scientific">Thalassolituus oleivorans MIL-1</name>
    <dbReference type="NCBI Taxonomy" id="1298593"/>
    <lineage>
        <taxon>Bacteria</taxon>
        <taxon>Pseudomonadati</taxon>
        <taxon>Pseudomonadota</taxon>
        <taxon>Gammaproteobacteria</taxon>
        <taxon>Oceanospirillales</taxon>
        <taxon>Oceanospirillaceae</taxon>
        <taxon>Thalassolituus</taxon>
    </lineage>
</organism>
<name>M5DSQ9_9GAMM</name>
<dbReference type="EMBL" id="HF680312">
    <property type="protein sequence ID" value="CCU72951.1"/>
    <property type="molecule type" value="Genomic_DNA"/>
</dbReference>
<dbReference type="Pfam" id="PF22640">
    <property type="entry name" value="ManC_GMP_beta-helix"/>
    <property type="match status" value="1"/>
</dbReference>
<dbReference type="CDD" id="cd02213">
    <property type="entry name" value="cupin_PMI_typeII_C"/>
    <property type="match status" value="1"/>
</dbReference>
<dbReference type="NCBIfam" id="TIGR01479">
    <property type="entry name" value="GMP_PMI"/>
    <property type="match status" value="1"/>
</dbReference>
<evidence type="ECO:0000313" key="13">
    <source>
        <dbReference type="EMBL" id="CCU72951.1"/>
    </source>
</evidence>
<evidence type="ECO:0000259" key="11">
    <source>
        <dbReference type="Pfam" id="PF01050"/>
    </source>
</evidence>
<dbReference type="STRING" id="187493.CN03_05550"/>
<accession>M5DSQ9</accession>
<dbReference type="CDD" id="cd02509">
    <property type="entry name" value="GDP-M1P_Guanylyltransferase"/>
    <property type="match status" value="1"/>
</dbReference>
<dbReference type="HOGENOM" id="CLU_035527_1_0_6"/>
<dbReference type="InterPro" id="IPR011051">
    <property type="entry name" value="RmlC_Cupin_sf"/>
</dbReference>
<dbReference type="InterPro" id="IPR014710">
    <property type="entry name" value="RmlC-like_jellyroll"/>
</dbReference>
<sequence>MIPVIMAGGSGTRLWPLSRTAFPKQFLALNSQLTLLQETAARLDGLSDAAPLIICNEEHRFLVAEQLRQQGKTASIILEPVGRNTAPAIALAAFQAVKEWQAKGSEQEAPVLLILAADHVIKNTVAFQAAVSQLLPAVQAGKVGTLGIVPTEAATGYGYIRADNEQNGLYAVEQFVEKPDAATAQRYLDEGAALSGEHGSRQWYWNSGMFMIRADRYLEELARFSPAMFAACELAMADTQQDLDFIRINKEAFEQCPDDSIDYAIMEPLCALESAEPQVVVAPLDAGWSDVGSWSALWEIADKCENGNAVLHSGAGEAKTILKDTRNSLISTQQRMITTLGVDDLIIVDTLDAVLVAHKDKVQDIKSIVAQIKAQGGTEHHQHREVYRPWGVYDSIDNGERYQVKRISVKPGAKLSVQMHHHRAEHWIVVSGTASVTNGDETYLVTENESTFIPIGQVHALENPGKVMLEMIEVQSGSYLGEDDIVRFEDRYGRVK</sequence>
<dbReference type="FunFam" id="3.90.550.10:FF:000046">
    <property type="entry name" value="Mannose-1-phosphate guanylyltransferase (GDP)"/>
    <property type="match status" value="1"/>
</dbReference>
<evidence type="ECO:0000256" key="9">
    <source>
        <dbReference type="RuleBase" id="RU004190"/>
    </source>
</evidence>
<evidence type="ECO:0000256" key="2">
    <source>
        <dbReference type="ARBA" id="ARBA00006115"/>
    </source>
</evidence>
<dbReference type="SUPFAM" id="SSF53448">
    <property type="entry name" value="Nucleotide-diphospho-sugar transferases"/>
    <property type="match status" value="1"/>
</dbReference>
<dbReference type="InterPro" id="IPR054566">
    <property type="entry name" value="ManC/GMP-like_b-helix"/>
</dbReference>
<comment type="pathway">
    <text evidence="1">Nucleotide-sugar biosynthesis; GDP-alpha-D-mannose biosynthesis; GDP-alpha-D-mannose from alpha-D-mannose 1-phosphate (GTP route): step 1/1.</text>
</comment>
<dbReference type="AlphaFoldDB" id="M5DSQ9"/>
<keyword evidence="6" id="KW-0547">Nucleotide-binding</keyword>
<dbReference type="GO" id="GO:0009298">
    <property type="term" value="P:GDP-mannose biosynthetic process"/>
    <property type="evidence" value="ECO:0007669"/>
    <property type="project" value="UniProtKB-UniPathway"/>
</dbReference>
<proteinExistence type="inferred from homology"/>
<evidence type="ECO:0000256" key="8">
    <source>
        <dbReference type="ARBA" id="ARBA00047343"/>
    </source>
</evidence>
<dbReference type="EC" id="2.7.7.13" evidence="3"/>
<dbReference type="PATRIC" id="fig|1298593.3.peg.2457"/>
<evidence type="ECO:0000313" key="14">
    <source>
        <dbReference type="Proteomes" id="UP000011866"/>
    </source>
</evidence>
<gene>
    <name evidence="13" type="ORF">TOL_2552</name>
</gene>
<dbReference type="InterPro" id="IPR006375">
    <property type="entry name" value="Man1P_GuaTrfase/Man6P_Isoase"/>
</dbReference>
<keyword evidence="14" id="KW-1185">Reference proteome</keyword>
<dbReference type="PANTHER" id="PTHR46390">
    <property type="entry name" value="MANNOSE-1-PHOSPHATE GUANYLYLTRANSFERASE"/>
    <property type="match status" value="1"/>
</dbReference>
<evidence type="ECO:0000259" key="10">
    <source>
        <dbReference type="Pfam" id="PF00483"/>
    </source>
</evidence>